<evidence type="ECO:0000313" key="1">
    <source>
        <dbReference type="EMBL" id="MDR7327327.1"/>
    </source>
</evidence>
<evidence type="ECO:0000313" key="2">
    <source>
        <dbReference type="Proteomes" id="UP001183629"/>
    </source>
</evidence>
<dbReference type="EMBL" id="JAVDYC010000001">
    <property type="protein sequence ID" value="MDR7327327.1"/>
    <property type="molecule type" value="Genomic_DNA"/>
</dbReference>
<sequence length="169" mass="16795">MSDTIVYESTTGHVLGAIATPGAGAGVPPVADLVGTELPLWSGVDVTVPAERLSAAAVVPTPGLLAGPLGFGVETVGGAPRSQLLRLATWGGGGVRLDADGVTVSLPADVPDATPVLVVVAGEDGPVALLPARMTGRSLTLRLSLPDGDYVLLTLVTGYAGRLDPLTVG</sequence>
<name>A0AAE4CXC2_9ACTN</name>
<gene>
    <name evidence="1" type="ORF">J2S44_007577</name>
</gene>
<dbReference type="RefSeq" id="WP_310424549.1">
    <property type="nucleotide sequence ID" value="NZ_JAVDYC010000001.1"/>
</dbReference>
<comment type="caution">
    <text evidence="1">The sequence shown here is derived from an EMBL/GenBank/DDBJ whole genome shotgun (WGS) entry which is preliminary data.</text>
</comment>
<accession>A0AAE4CXC2</accession>
<dbReference type="Proteomes" id="UP001183629">
    <property type="component" value="Unassembled WGS sequence"/>
</dbReference>
<keyword evidence="2" id="KW-1185">Reference proteome</keyword>
<dbReference type="AlphaFoldDB" id="A0AAE4CXC2"/>
<proteinExistence type="predicted"/>
<organism evidence="1 2">
    <name type="scientific">Catenuloplanes niger</name>
    <dbReference type="NCBI Taxonomy" id="587534"/>
    <lineage>
        <taxon>Bacteria</taxon>
        <taxon>Bacillati</taxon>
        <taxon>Actinomycetota</taxon>
        <taxon>Actinomycetes</taxon>
        <taxon>Micromonosporales</taxon>
        <taxon>Micromonosporaceae</taxon>
        <taxon>Catenuloplanes</taxon>
    </lineage>
</organism>
<reference evidence="1 2" key="1">
    <citation type="submission" date="2023-07" db="EMBL/GenBank/DDBJ databases">
        <title>Sequencing the genomes of 1000 actinobacteria strains.</title>
        <authorList>
            <person name="Klenk H.-P."/>
        </authorList>
    </citation>
    <scope>NUCLEOTIDE SEQUENCE [LARGE SCALE GENOMIC DNA]</scope>
    <source>
        <strain evidence="1 2">DSM 44711</strain>
    </source>
</reference>
<protein>
    <submittedName>
        <fullName evidence="1">Uncharacterized protein</fullName>
    </submittedName>
</protein>